<accession>A0A1G1XCZ6</accession>
<proteinExistence type="predicted"/>
<dbReference type="EMBL" id="MHHS01000004">
    <property type="protein sequence ID" value="OGY37801.1"/>
    <property type="molecule type" value="Genomic_DNA"/>
</dbReference>
<evidence type="ECO:0000313" key="1">
    <source>
        <dbReference type="EMBL" id="OGY37801.1"/>
    </source>
</evidence>
<dbReference type="Gene3D" id="2.70.70.10">
    <property type="entry name" value="Glucose Permease (Domain IIA)"/>
    <property type="match status" value="1"/>
</dbReference>
<evidence type="ECO:0000313" key="2">
    <source>
        <dbReference type="Proteomes" id="UP000177941"/>
    </source>
</evidence>
<dbReference type="AlphaFoldDB" id="A0A1G1XCZ6"/>
<dbReference type="SUPFAM" id="SSF51261">
    <property type="entry name" value="Duplicated hybrid motif"/>
    <property type="match status" value="1"/>
</dbReference>
<name>A0A1G1XCZ6_9BACT</name>
<dbReference type="Proteomes" id="UP000177941">
    <property type="component" value="Unassembled WGS sequence"/>
</dbReference>
<sequence>MLRRVLAFTGFLLLLIIGGIVLLKLPNQEARQTNSDEPPLLLKGIGITLAGYDPATNKAGDFVFTKQKLQFDRIWMDYGFSIPASSAGAAKRNPQPTFILPLGTKVRALVDGIVVDVPKLYSGDYSVMVAPDMKSRWRYETEHVINPVVKIGDRVVAGQVVAEVSDYDSRNTPGFGLVEIGILKGGTPPQHLCPFQYLDPSIKVDTQRNIRAFYRAWEQYRGQPGLYEETVEPVGCLTTEAIDG</sequence>
<comment type="caution">
    <text evidence="1">The sequence shown here is derived from an EMBL/GenBank/DDBJ whole genome shotgun (WGS) entry which is preliminary data.</text>
</comment>
<reference evidence="1 2" key="1">
    <citation type="journal article" date="2016" name="Nat. Commun.">
        <title>Thousands of microbial genomes shed light on interconnected biogeochemical processes in an aquifer system.</title>
        <authorList>
            <person name="Anantharaman K."/>
            <person name="Brown C.T."/>
            <person name="Hug L.A."/>
            <person name="Sharon I."/>
            <person name="Castelle C.J."/>
            <person name="Probst A.J."/>
            <person name="Thomas B.C."/>
            <person name="Singh A."/>
            <person name="Wilkins M.J."/>
            <person name="Karaoz U."/>
            <person name="Brodie E.L."/>
            <person name="Williams K.H."/>
            <person name="Hubbard S.S."/>
            <person name="Banfield J.F."/>
        </authorList>
    </citation>
    <scope>NUCLEOTIDE SEQUENCE [LARGE SCALE GENOMIC DNA]</scope>
</reference>
<dbReference type="CDD" id="cd12797">
    <property type="entry name" value="M23_peptidase"/>
    <property type="match status" value="1"/>
</dbReference>
<evidence type="ECO:0008006" key="3">
    <source>
        <dbReference type="Google" id="ProtNLM"/>
    </source>
</evidence>
<protein>
    <recommendedName>
        <fullName evidence="3">Peptidase M23 domain-containing protein</fullName>
    </recommendedName>
</protein>
<organism evidence="1 2">
    <name type="scientific">Candidatus Andersenbacteria bacterium RIFCSPHIGHO2_12_FULL_45_11b</name>
    <dbReference type="NCBI Taxonomy" id="1797282"/>
    <lineage>
        <taxon>Bacteria</taxon>
        <taxon>Candidatus Anderseniibacteriota</taxon>
    </lineage>
</organism>
<gene>
    <name evidence="1" type="ORF">A3E36_02300</name>
</gene>
<dbReference type="InterPro" id="IPR011055">
    <property type="entry name" value="Dup_hybrid_motif"/>
</dbReference>